<keyword evidence="2 4" id="KW-0863">Zinc-finger</keyword>
<accession>A0A9W9FYN9</accession>
<gene>
    <name evidence="8" type="ORF">N7456_005085</name>
</gene>
<proteinExistence type="predicted"/>
<keyword evidence="1" id="KW-0479">Metal-binding</keyword>
<dbReference type="InterPro" id="IPR001876">
    <property type="entry name" value="Znf_RanBP2"/>
</dbReference>
<dbReference type="PROSITE" id="PS51397">
    <property type="entry name" value="WLM"/>
    <property type="match status" value="1"/>
</dbReference>
<dbReference type="AlphaFoldDB" id="A0A9W9FYN9"/>
<feature type="compositionally biased region" description="Basic and acidic residues" evidence="5">
    <location>
        <begin position="145"/>
        <end position="161"/>
    </location>
</feature>
<feature type="domain" description="RanBP2-type" evidence="6">
    <location>
        <begin position="307"/>
        <end position="336"/>
    </location>
</feature>
<evidence type="ECO:0000259" key="6">
    <source>
        <dbReference type="PROSITE" id="PS50199"/>
    </source>
</evidence>
<sequence>MRELDALISDYRHEKKRPREAEALMILRKVASIVKPIMRQRAWRVGALCEFYPRQSNLLGINVNSGQKICLRLRYASDQRQFLPFEQVVDTMLHELCHIVHGPHNRDFHALWNQLRDEHEELVIKGYTGEGFLSQGKRLGGARIPLDEARRQARSAAEQRKNRSKKSGQRLGGAPVLRGTDMRKVRADAAQRRIEVMNGCASGTDHETELMEEESRNGFRTKAEEDDANEAAIMQAFIELIQEEEREKYGSSYVPPSQENPAGPRAQSAETPSEGPENVQITNEDQKPKDTPIDLTEGTTGADNSSYEAAWTCPTCTLENPANFLCCDVCASERPAPSSNKVAEAPARTAPAQRVPAELQNPKKRPLPTDNTQAKDDPPARDTFAFKNRTRPLDTLKSLDQDSNKKPLGWLCSCGTFMETQWWTCSLCGSMKPSS</sequence>
<feature type="region of interest" description="Disordered" evidence="5">
    <location>
        <begin position="337"/>
        <end position="389"/>
    </location>
</feature>
<evidence type="ECO:0000256" key="3">
    <source>
        <dbReference type="ARBA" id="ARBA00022833"/>
    </source>
</evidence>
<organism evidence="8 9">
    <name type="scientific">Penicillium angulare</name>
    <dbReference type="NCBI Taxonomy" id="116970"/>
    <lineage>
        <taxon>Eukaryota</taxon>
        <taxon>Fungi</taxon>
        <taxon>Dikarya</taxon>
        <taxon>Ascomycota</taxon>
        <taxon>Pezizomycotina</taxon>
        <taxon>Eurotiomycetes</taxon>
        <taxon>Eurotiomycetidae</taxon>
        <taxon>Eurotiales</taxon>
        <taxon>Aspergillaceae</taxon>
        <taxon>Penicillium</taxon>
    </lineage>
</organism>
<evidence type="ECO:0000256" key="1">
    <source>
        <dbReference type="ARBA" id="ARBA00022723"/>
    </source>
</evidence>
<dbReference type="EMBL" id="JAPQKH010000003">
    <property type="protein sequence ID" value="KAJ5108410.1"/>
    <property type="molecule type" value="Genomic_DNA"/>
</dbReference>
<comment type="caution">
    <text evidence="8">The sequence shown here is derived from an EMBL/GenBank/DDBJ whole genome shotgun (WGS) entry which is preliminary data.</text>
</comment>
<dbReference type="PANTHER" id="PTHR46622:SF1">
    <property type="entry name" value="DNA-DEPENDENT METALLOPROTEASE WSS1"/>
    <property type="match status" value="1"/>
</dbReference>
<dbReference type="InterPro" id="IPR013536">
    <property type="entry name" value="WLM_dom"/>
</dbReference>
<evidence type="ECO:0008006" key="10">
    <source>
        <dbReference type="Google" id="ProtNLM"/>
    </source>
</evidence>
<keyword evidence="3" id="KW-0862">Zinc</keyword>
<dbReference type="GO" id="GO:0006281">
    <property type="term" value="P:DNA repair"/>
    <property type="evidence" value="ECO:0007669"/>
    <property type="project" value="TreeGrafter"/>
</dbReference>
<dbReference type="PANTHER" id="PTHR46622">
    <property type="entry name" value="DNA-DEPENDENT METALLOPROTEASE WSS1"/>
    <property type="match status" value="1"/>
</dbReference>
<dbReference type="InterPro" id="IPR053000">
    <property type="entry name" value="WSS1-like_metalloprotease"/>
</dbReference>
<evidence type="ECO:0000259" key="7">
    <source>
        <dbReference type="PROSITE" id="PS51397"/>
    </source>
</evidence>
<feature type="region of interest" description="Disordered" evidence="5">
    <location>
        <begin position="143"/>
        <end position="179"/>
    </location>
</feature>
<dbReference type="GO" id="GO:0005634">
    <property type="term" value="C:nucleus"/>
    <property type="evidence" value="ECO:0007669"/>
    <property type="project" value="TreeGrafter"/>
</dbReference>
<dbReference type="GO" id="GO:0008237">
    <property type="term" value="F:metallopeptidase activity"/>
    <property type="evidence" value="ECO:0007669"/>
    <property type="project" value="TreeGrafter"/>
</dbReference>
<evidence type="ECO:0000256" key="4">
    <source>
        <dbReference type="PROSITE-ProRule" id="PRU00322"/>
    </source>
</evidence>
<evidence type="ECO:0000313" key="9">
    <source>
        <dbReference type="Proteomes" id="UP001149165"/>
    </source>
</evidence>
<evidence type="ECO:0000256" key="2">
    <source>
        <dbReference type="ARBA" id="ARBA00022771"/>
    </source>
</evidence>
<dbReference type="GO" id="GO:0008270">
    <property type="term" value="F:zinc ion binding"/>
    <property type="evidence" value="ECO:0007669"/>
    <property type="project" value="UniProtKB-KW"/>
</dbReference>
<reference evidence="8" key="2">
    <citation type="journal article" date="2023" name="IMA Fungus">
        <title>Comparative genomic study of the Penicillium genus elucidates a diverse pangenome and 15 lateral gene transfer events.</title>
        <authorList>
            <person name="Petersen C."/>
            <person name="Sorensen T."/>
            <person name="Nielsen M.R."/>
            <person name="Sondergaard T.E."/>
            <person name="Sorensen J.L."/>
            <person name="Fitzpatrick D.A."/>
            <person name="Frisvad J.C."/>
            <person name="Nielsen K.L."/>
        </authorList>
    </citation>
    <scope>NUCLEOTIDE SEQUENCE</scope>
    <source>
        <strain evidence="8">IBT 30069</strain>
    </source>
</reference>
<dbReference type="PROSITE" id="PS50199">
    <property type="entry name" value="ZF_RANBP2_2"/>
    <property type="match status" value="1"/>
</dbReference>
<feature type="domain" description="WLM" evidence="7">
    <location>
        <begin position="1"/>
        <end position="195"/>
    </location>
</feature>
<reference evidence="8" key="1">
    <citation type="submission" date="2022-11" db="EMBL/GenBank/DDBJ databases">
        <authorList>
            <person name="Petersen C."/>
        </authorList>
    </citation>
    <scope>NUCLEOTIDE SEQUENCE</scope>
    <source>
        <strain evidence="8">IBT 30069</strain>
    </source>
</reference>
<dbReference type="Pfam" id="PF08325">
    <property type="entry name" value="WLM"/>
    <property type="match status" value="1"/>
</dbReference>
<dbReference type="PROSITE" id="PS01358">
    <property type="entry name" value="ZF_RANBP2_1"/>
    <property type="match status" value="1"/>
</dbReference>
<dbReference type="Proteomes" id="UP001149165">
    <property type="component" value="Unassembled WGS sequence"/>
</dbReference>
<name>A0A9W9FYN9_9EURO</name>
<evidence type="ECO:0000256" key="5">
    <source>
        <dbReference type="SAM" id="MobiDB-lite"/>
    </source>
</evidence>
<feature type="compositionally biased region" description="Polar residues" evidence="5">
    <location>
        <begin position="297"/>
        <end position="306"/>
    </location>
</feature>
<dbReference type="Gene3D" id="2.30.30.380">
    <property type="entry name" value="Zn-finger domain of Sec23/24"/>
    <property type="match status" value="1"/>
</dbReference>
<dbReference type="OrthoDB" id="261960at2759"/>
<protein>
    <recommendedName>
        <fullName evidence="10">Zinc finger, RanBP2-type</fullName>
    </recommendedName>
</protein>
<keyword evidence="9" id="KW-1185">Reference proteome</keyword>
<feature type="region of interest" description="Disordered" evidence="5">
    <location>
        <begin position="247"/>
        <end position="306"/>
    </location>
</feature>
<evidence type="ECO:0000313" key="8">
    <source>
        <dbReference type="EMBL" id="KAJ5108410.1"/>
    </source>
</evidence>